<keyword evidence="1" id="KW-0732">Signal</keyword>
<dbReference type="OrthoDB" id="747472at2"/>
<dbReference type="EMBL" id="NSKB01000005">
    <property type="protein sequence ID" value="PAU76068.1"/>
    <property type="molecule type" value="Genomic_DNA"/>
</dbReference>
<protein>
    <submittedName>
        <fullName evidence="2">Uncharacterized protein</fullName>
    </submittedName>
</protein>
<reference evidence="2 3" key="1">
    <citation type="submission" date="2017-08" db="EMBL/GenBank/DDBJ databases">
        <title>Halomonas alkalisoli sp. nov., isolated from saline alkaline soil.</title>
        <authorList>
            <person name="Wang D."/>
            <person name="Zhang G."/>
        </authorList>
    </citation>
    <scope>NUCLEOTIDE SEQUENCE [LARGE SCALE GENOMIC DNA]</scope>
    <source>
        <strain evidence="2 3">WRN001</strain>
    </source>
</reference>
<feature type="chain" id="PRO_5012719673" evidence="1">
    <location>
        <begin position="23"/>
        <end position="282"/>
    </location>
</feature>
<proteinExistence type="predicted"/>
<evidence type="ECO:0000313" key="2">
    <source>
        <dbReference type="EMBL" id="PAU76068.1"/>
    </source>
</evidence>
<comment type="caution">
    <text evidence="2">The sequence shown here is derived from an EMBL/GenBank/DDBJ whole genome shotgun (WGS) entry which is preliminary data.</text>
</comment>
<dbReference type="RefSeq" id="WP_095621537.1">
    <property type="nucleotide sequence ID" value="NZ_NSKB01000005.1"/>
</dbReference>
<keyword evidence="3" id="KW-1185">Reference proteome</keyword>
<evidence type="ECO:0000256" key="1">
    <source>
        <dbReference type="SAM" id="SignalP"/>
    </source>
</evidence>
<sequence length="282" mass="31940">MMHGAKLFFLAVLLTSTASAQADIDALIEQMAEKHAFPAQQTLAEEITDALIERLQQEPLEAVYDALSGRAQQNVHVVTWEDGDRRIGLATLWHRNNYQPVRFNSERFADKVAYSPEVYPIIQWRRADGSWAAQPLYSTEGEWPNEHTQGAKADFYEIHKLSSPNQELYLLLGVNSGTQFPAYLPFLVIGFDGDELVLDYPAFEERHPLLEATVYDNDEPAAYLDYFSYDPEAQVITFSGLSEKDLVTVPEDSRKLSSKILNSRSGEDLVLQFTDGKFVRVE</sequence>
<feature type="signal peptide" evidence="1">
    <location>
        <begin position="1"/>
        <end position="22"/>
    </location>
</feature>
<gene>
    <name evidence="2" type="ORF">CK498_14270</name>
</gene>
<dbReference type="Proteomes" id="UP000217771">
    <property type="component" value="Unassembled WGS sequence"/>
</dbReference>
<accession>A0A2A2ETV0</accession>
<dbReference type="AlphaFoldDB" id="A0A2A2ETV0"/>
<name>A0A2A2ETV0_9GAMM</name>
<evidence type="ECO:0000313" key="3">
    <source>
        <dbReference type="Proteomes" id="UP000217771"/>
    </source>
</evidence>
<organism evidence="2 3">
    <name type="scientific">Halomonas salipaludis</name>
    <dbReference type="NCBI Taxonomy" id="2032625"/>
    <lineage>
        <taxon>Bacteria</taxon>
        <taxon>Pseudomonadati</taxon>
        <taxon>Pseudomonadota</taxon>
        <taxon>Gammaproteobacteria</taxon>
        <taxon>Oceanospirillales</taxon>
        <taxon>Halomonadaceae</taxon>
        <taxon>Halomonas</taxon>
    </lineage>
</organism>